<name>A0A015VZ41_BACFG</name>
<evidence type="ECO:0000313" key="1">
    <source>
        <dbReference type="EMBL" id="EXY91268.1"/>
    </source>
</evidence>
<sequence>MKSFFHWRAYLQRLLLDSPISSEHPKKKKEIKFINKKDLNHIFYKDK</sequence>
<evidence type="ECO:0000313" key="2">
    <source>
        <dbReference type="Proteomes" id="UP000020773"/>
    </source>
</evidence>
<proteinExistence type="predicted"/>
<accession>A0A015VZ41</accession>
<dbReference type="PATRIC" id="fig|1339316.3.peg.1953"/>
<comment type="caution">
    <text evidence="1">The sequence shown here is derived from an EMBL/GenBank/DDBJ whole genome shotgun (WGS) entry which is preliminary data.</text>
</comment>
<dbReference type="AlphaFoldDB" id="A0A015VZ41"/>
<protein>
    <submittedName>
        <fullName evidence="1">Uncharacterized protein</fullName>
    </submittedName>
</protein>
<organism evidence="1 2">
    <name type="scientific">Bacteroides fragilis str. 3998T(B)3</name>
    <dbReference type="NCBI Taxonomy" id="1339316"/>
    <lineage>
        <taxon>Bacteria</taxon>
        <taxon>Pseudomonadati</taxon>
        <taxon>Bacteroidota</taxon>
        <taxon>Bacteroidia</taxon>
        <taxon>Bacteroidales</taxon>
        <taxon>Bacteroidaceae</taxon>
        <taxon>Bacteroides</taxon>
    </lineage>
</organism>
<gene>
    <name evidence="1" type="ORF">M125_2024</name>
</gene>
<reference evidence="1 2" key="1">
    <citation type="submission" date="2014-02" db="EMBL/GenBank/DDBJ databases">
        <authorList>
            <person name="Sears C."/>
            <person name="Carroll K."/>
            <person name="Sack B.R."/>
            <person name="Qadri F."/>
            <person name="Myers L.L."/>
            <person name="Chung G.-T."/>
            <person name="Escheverria P."/>
            <person name="Fraser C.M."/>
            <person name="Sadzewicz L."/>
            <person name="Shefchek K.A."/>
            <person name="Tallon L."/>
            <person name="Das S.P."/>
            <person name="Daugherty S."/>
            <person name="Mongodin E.F."/>
        </authorList>
    </citation>
    <scope>NUCLEOTIDE SEQUENCE [LARGE SCALE GENOMIC DNA]</scope>
    <source>
        <strain evidence="2">3998T(B)3</strain>
    </source>
</reference>
<dbReference type="EMBL" id="JGDB01000061">
    <property type="protein sequence ID" value="EXY91268.1"/>
    <property type="molecule type" value="Genomic_DNA"/>
</dbReference>
<dbReference type="Proteomes" id="UP000020773">
    <property type="component" value="Unassembled WGS sequence"/>
</dbReference>